<evidence type="ECO:0000313" key="2">
    <source>
        <dbReference type="Proteomes" id="UP000481327"/>
    </source>
</evidence>
<protein>
    <submittedName>
        <fullName evidence="1">Uncharacterized protein</fullName>
    </submittedName>
</protein>
<proteinExistence type="predicted"/>
<keyword evidence="2" id="KW-1185">Reference proteome</keyword>
<dbReference type="Proteomes" id="UP000481327">
    <property type="component" value="Unassembled WGS sequence"/>
</dbReference>
<dbReference type="EMBL" id="WIOL01000001">
    <property type="protein sequence ID" value="MQT16477.1"/>
    <property type="molecule type" value="Genomic_DNA"/>
</dbReference>
<organism evidence="1 2">
    <name type="scientific">Sandarakinorhabdus fusca</name>
    <dbReference type="NCBI Taxonomy" id="1439888"/>
    <lineage>
        <taxon>Bacteria</taxon>
        <taxon>Pseudomonadati</taxon>
        <taxon>Pseudomonadota</taxon>
        <taxon>Alphaproteobacteria</taxon>
        <taxon>Sphingomonadales</taxon>
        <taxon>Sphingosinicellaceae</taxon>
        <taxon>Sandarakinorhabdus</taxon>
    </lineage>
</organism>
<name>A0A7C9GN38_9SPHN</name>
<accession>A0A7C9GN38</accession>
<comment type="caution">
    <text evidence="1">The sequence shown here is derived from an EMBL/GenBank/DDBJ whole genome shotgun (WGS) entry which is preliminary data.</text>
</comment>
<gene>
    <name evidence="1" type="ORF">F3168_04295</name>
</gene>
<reference evidence="1 2" key="1">
    <citation type="submission" date="2019-09" db="EMBL/GenBank/DDBJ databases">
        <title>Polymorphobacter sp. isolated from a lake in China.</title>
        <authorList>
            <person name="Liu Z."/>
        </authorList>
    </citation>
    <scope>NUCLEOTIDE SEQUENCE [LARGE SCALE GENOMIC DNA]</scope>
    <source>
        <strain evidence="1 2">D40P</strain>
    </source>
</reference>
<dbReference type="RefSeq" id="WP_152576870.1">
    <property type="nucleotide sequence ID" value="NZ_JAATJI010000001.1"/>
</dbReference>
<dbReference type="AlphaFoldDB" id="A0A7C9GN38"/>
<evidence type="ECO:0000313" key="1">
    <source>
        <dbReference type="EMBL" id="MQT16477.1"/>
    </source>
</evidence>
<sequence length="123" mass="12609">MGYYYAMGDGSAHVTAGVGGVGAANVIQRSDGLGGYNVSFSVPGALDIYHVHFGAGGCRVKVVRHKPDAASQGSNIIRHNNGPTKRLGDLAHECAGYANHYALLTHLAAAVAAAPRLPNGEIA</sequence>